<sequence>MRSTIHIAVATLVACCAAGCGNLENAPFRVGTVHGQLTESDPSVAMVSLVGQPGVSSHVDADGRFTLENVPTGMAELFIIATTEKAARVQVRVLGGQSVQVQPVAPTPAGFLDVHVKTTNGFRLSAAEASVEGTPFQRLLLDAKGRLRVGPLPDGCYTVTVTALGFPATQVQGCAGPGEKKELKVELVVDESLLEQGCQEIGCEEGLVCAPNKKCLECIGNAHCGEGLTCKGNRCEGPGPLCAPCTGDWQCAAGAQCEVLPEGSAACATLCGGGDDAPPSDQTPPDEDGAAQCAPGFTCQSGRCLPDAANFAGCHALRRMDAPCTDDASCHELGLLEGRCVSGACTAPCATDLDCPGSRRCVDSSAGRVCQAGT</sequence>
<comment type="caution">
    <text evidence="1">The sequence shown here is derived from an EMBL/GenBank/DDBJ whole genome shotgun (WGS) entry which is preliminary data.</text>
</comment>
<dbReference type="GO" id="GO:0004180">
    <property type="term" value="F:carboxypeptidase activity"/>
    <property type="evidence" value="ECO:0007669"/>
    <property type="project" value="UniProtKB-KW"/>
</dbReference>
<dbReference type="EMBL" id="JABFNT010000040">
    <property type="protein sequence ID" value="NOJ79546.1"/>
    <property type="molecule type" value="Genomic_DNA"/>
</dbReference>
<dbReference type="InterPro" id="IPR013784">
    <property type="entry name" value="Carb-bd-like_fold"/>
</dbReference>
<keyword evidence="1" id="KW-0121">Carboxypeptidase</keyword>
<evidence type="ECO:0000313" key="2">
    <source>
        <dbReference type="Proteomes" id="UP000533080"/>
    </source>
</evidence>
<dbReference type="PROSITE" id="PS51257">
    <property type="entry name" value="PROKAR_LIPOPROTEIN"/>
    <property type="match status" value="1"/>
</dbReference>
<dbReference type="GO" id="GO:0030246">
    <property type="term" value="F:carbohydrate binding"/>
    <property type="evidence" value="ECO:0007669"/>
    <property type="project" value="InterPro"/>
</dbReference>
<dbReference type="SUPFAM" id="SSF49452">
    <property type="entry name" value="Starch-binding domain-like"/>
    <property type="match status" value="1"/>
</dbReference>
<reference evidence="1 2" key="1">
    <citation type="submission" date="2020-05" db="EMBL/GenBank/DDBJ databases">
        <authorList>
            <person name="Whitworth D."/>
        </authorList>
    </citation>
    <scope>NUCLEOTIDE SEQUENCE [LARGE SCALE GENOMIC DNA]</scope>
    <source>
        <strain evidence="1 2">AM005</strain>
    </source>
</reference>
<gene>
    <name evidence="1" type="ORF">HNV28_14540</name>
</gene>
<evidence type="ECO:0000313" key="1">
    <source>
        <dbReference type="EMBL" id="NOJ79546.1"/>
    </source>
</evidence>
<name>A0A7Y4IHT7_MYXXA</name>
<dbReference type="Proteomes" id="UP000533080">
    <property type="component" value="Unassembled WGS sequence"/>
</dbReference>
<proteinExistence type="predicted"/>
<protein>
    <submittedName>
        <fullName evidence="1">Carboxypeptidase regulatory-like domain-containing protein</fullName>
    </submittedName>
</protein>
<keyword evidence="1" id="KW-0378">Hydrolase</keyword>
<keyword evidence="1" id="KW-0645">Protease</keyword>
<organism evidence="1 2">
    <name type="scientific">Myxococcus xanthus</name>
    <dbReference type="NCBI Taxonomy" id="34"/>
    <lineage>
        <taxon>Bacteria</taxon>
        <taxon>Pseudomonadati</taxon>
        <taxon>Myxococcota</taxon>
        <taxon>Myxococcia</taxon>
        <taxon>Myxococcales</taxon>
        <taxon>Cystobacterineae</taxon>
        <taxon>Myxococcaceae</taxon>
        <taxon>Myxococcus</taxon>
    </lineage>
</organism>
<dbReference type="AlphaFoldDB" id="A0A7Y4IHT7"/>
<accession>A0A7Y4IHT7</accession>
<dbReference type="RefSeq" id="WP_171441808.1">
    <property type="nucleotide sequence ID" value="NZ_JABFNS010000027.1"/>
</dbReference>